<dbReference type="GeneID" id="20203618"/>
<reference evidence="2" key="3">
    <citation type="submission" date="2015-06" db="UniProtKB">
        <authorList>
            <consortium name="EnsemblMetazoa"/>
        </authorList>
    </citation>
    <scope>IDENTIFICATION</scope>
</reference>
<keyword evidence="3" id="KW-1185">Reference proteome</keyword>
<sequence>MPSYQHIATMKKTLLLSTDRTNIISTGQSGSWIIYVCQGCRVGTLDRDDKQGKRANITMAQPDTVVTQRLLKLHSIQDENYFLYHTTGQNHSVGHASRNTCSSEL</sequence>
<dbReference type="AlphaFoldDB" id="T1F469"/>
<dbReference type="EMBL" id="AMQM01003858">
    <property type="status" value="NOT_ANNOTATED_CDS"/>
    <property type="molecule type" value="Genomic_DNA"/>
</dbReference>
<reference evidence="3" key="1">
    <citation type="submission" date="2012-12" db="EMBL/GenBank/DDBJ databases">
        <authorList>
            <person name="Hellsten U."/>
            <person name="Grimwood J."/>
            <person name="Chapman J.A."/>
            <person name="Shapiro H."/>
            <person name="Aerts A."/>
            <person name="Otillar R.P."/>
            <person name="Terry A.Y."/>
            <person name="Boore J.L."/>
            <person name="Simakov O."/>
            <person name="Marletaz F."/>
            <person name="Cho S.-J."/>
            <person name="Edsinger-Gonzales E."/>
            <person name="Havlak P."/>
            <person name="Kuo D.-H."/>
            <person name="Larsson T."/>
            <person name="Lv J."/>
            <person name="Arendt D."/>
            <person name="Savage R."/>
            <person name="Osoegawa K."/>
            <person name="de Jong P."/>
            <person name="Lindberg D.R."/>
            <person name="Seaver E.C."/>
            <person name="Weisblat D.A."/>
            <person name="Putnam N.H."/>
            <person name="Grigoriev I.V."/>
            <person name="Rokhsar D.S."/>
        </authorList>
    </citation>
    <scope>NUCLEOTIDE SEQUENCE</scope>
</reference>
<organism evidence="2 3">
    <name type="scientific">Helobdella robusta</name>
    <name type="common">Californian leech</name>
    <dbReference type="NCBI Taxonomy" id="6412"/>
    <lineage>
        <taxon>Eukaryota</taxon>
        <taxon>Metazoa</taxon>
        <taxon>Spiralia</taxon>
        <taxon>Lophotrochozoa</taxon>
        <taxon>Annelida</taxon>
        <taxon>Clitellata</taxon>
        <taxon>Hirudinea</taxon>
        <taxon>Rhynchobdellida</taxon>
        <taxon>Glossiphoniidae</taxon>
        <taxon>Helobdella</taxon>
    </lineage>
</organism>
<dbReference type="CTD" id="20203618"/>
<dbReference type="KEGG" id="hro:HELRODRAFT_171370"/>
<dbReference type="Proteomes" id="UP000015101">
    <property type="component" value="Unassembled WGS sequence"/>
</dbReference>
<name>T1F469_HELRO</name>
<protein>
    <submittedName>
        <fullName evidence="1 2">Uncharacterized protein</fullName>
    </submittedName>
</protein>
<evidence type="ECO:0000313" key="3">
    <source>
        <dbReference type="Proteomes" id="UP000015101"/>
    </source>
</evidence>
<dbReference type="EMBL" id="KB096325">
    <property type="protein sequence ID" value="ESO05708.1"/>
    <property type="molecule type" value="Genomic_DNA"/>
</dbReference>
<dbReference type="HOGENOM" id="CLU_2239452_0_0_1"/>
<evidence type="ECO:0000313" key="2">
    <source>
        <dbReference type="EnsemblMetazoa" id="HelroP171370"/>
    </source>
</evidence>
<dbReference type="InParanoid" id="T1F469"/>
<reference evidence="1 3" key="2">
    <citation type="journal article" date="2013" name="Nature">
        <title>Insights into bilaterian evolution from three spiralian genomes.</title>
        <authorList>
            <person name="Simakov O."/>
            <person name="Marletaz F."/>
            <person name="Cho S.J."/>
            <person name="Edsinger-Gonzales E."/>
            <person name="Havlak P."/>
            <person name="Hellsten U."/>
            <person name="Kuo D.H."/>
            <person name="Larsson T."/>
            <person name="Lv J."/>
            <person name="Arendt D."/>
            <person name="Savage R."/>
            <person name="Osoegawa K."/>
            <person name="de Jong P."/>
            <person name="Grimwood J."/>
            <person name="Chapman J.A."/>
            <person name="Shapiro H."/>
            <person name="Aerts A."/>
            <person name="Otillar R.P."/>
            <person name="Terry A.Y."/>
            <person name="Boore J.L."/>
            <person name="Grigoriev I.V."/>
            <person name="Lindberg D.R."/>
            <person name="Seaver E.C."/>
            <person name="Weisblat D.A."/>
            <person name="Putnam N.H."/>
            <person name="Rokhsar D.S."/>
        </authorList>
    </citation>
    <scope>NUCLEOTIDE SEQUENCE</scope>
</reference>
<accession>T1F469</accession>
<dbReference type="RefSeq" id="XP_009016341.1">
    <property type="nucleotide sequence ID" value="XM_009018093.1"/>
</dbReference>
<dbReference type="EnsemblMetazoa" id="HelroT171370">
    <property type="protein sequence ID" value="HelroP171370"/>
    <property type="gene ID" value="HelroG171370"/>
</dbReference>
<proteinExistence type="predicted"/>
<gene>
    <name evidence="2" type="primary">20203618</name>
    <name evidence="1" type="ORF">HELRODRAFT_171370</name>
</gene>
<evidence type="ECO:0000313" key="1">
    <source>
        <dbReference type="EMBL" id="ESO05708.1"/>
    </source>
</evidence>